<evidence type="ECO:0000313" key="2">
    <source>
        <dbReference type="Proteomes" id="UP000001364"/>
    </source>
</evidence>
<dbReference type="Proteomes" id="UP000001364">
    <property type="component" value="Chromosome"/>
</dbReference>
<organism evidence="1 2">
    <name type="scientific">Caulobacter vibrioides (strain NA1000 / CB15N)</name>
    <name type="common">Caulobacter crescentus</name>
    <dbReference type="NCBI Taxonomy" id="565050"/>
    <lineage>
        <taxon>Bacteria</taxon>
        <taxon>Pseudomonadati</taxon>
        <taxon>Pseudomonadota</taxon>
        <taxon>Alphaproteobacteria</taxon>
        <taxon>Caulobacterales</taxon>
        <taxon>Caulobacteraceae</taxon>
        <taxon>Caulobacter</taxon>
    </lineage>
</organism>
<gene>
    <name evidence="1" type="ordered locus">CCNA_02797</name>
</gene>
<dbReference type="HOGENOM" id="CLU_219670_0_0_5"/>
<dbReference type="RefSeq" id="YP_002518170.1">
    <property type="nucleotide sequence ID" value="NC_011916.1"/>
</dbReference>
<accession>A0A0H3CBJ7</accession>
<proteinExistence type="predicted"/>
<sequence>MTPTTPRPTLLRLGAAKTLTRSLEDGTIKEAGSSQYYFV</sequence>
<name>A0A0H3CBJ7_CAUVN</name>
<dbReference type="GeneID" id="7331121"/>
<dbReference type="KEGG" id="ccs:CCNA_02797"/>
<dbReference type="EMBL" id="CP001340">
    <property type="protein sequence ID" value="ACL96262.1"/>
    <property type="molecule type" value="Genomic_DNA"/>
</dbReference>
<dbReference type="AlphaFoldDB" id="A0A0H3CBJ7"/>
<keyword evidence="2" id="KW-1185">Reference proteome</keyword>
<evidence type="ECO:0000313" key="1">
    <source>
        <dbReference type="EMBL" id="ACL96262.1"/>
    </source>
</evidence>
<dbReference type="RefSeq" id="WP_010920559.1">
    <property type="nucleotide sequence ID" value="NC_011916.1"/>
</dbReference>
<dbReference type="PATRIC" id="fig|565050.3.peg.2737"/>
<reference evidence="1 2" key="1">
    <citation type="journal article" date="2010" name="J. Bacteriol.">
        <title>The genetic basis of laboratory adaptation in Caulobacter crescentus.</title>
        <authorList>
            <person name="Marks M.E."/>
            <person name="Castro-Rojas C.M."/>
            <person name="Teiling C."/>
            <person name="Du L."/>
            <person name="Kapatral V."/>
            <person name="Walunas T.L."/>
            <person name="Crosson S."/>
        </authorList>
    </citation>
    <scope>NUCLEOTIDE SEQUENCE [LARGE SCALE GENOMIC DNA]</scope>
    <source>
        <strain evidence="2">NA1000 / CB15N</strain>
    </source>
</reference>
<protein>
    <submittedName>
        <fullName evidence="1">Uncharacterized protein</fullName>
    </submittedName>
</protein>